<evidence type="ECO:0000256" key="6">
    <source>
        <dbReference type="ARBA" id="ARBA00023242"/>
    </source>
</evidence>
<keyword evidence="4" id="KW-0547">Nucleotide-binding</keyword>
<evidence type="ECO:0000313" key="11">
    <source>
        <dbReference type="EMBL" id="CAF9933512.1"/>
    </source>
</evidence>
<feature type="domain" description="ORC5 lid" evidence="10">
    <location>
        <begin position="224"/>
        <end position="283"/>
    </location>
</feature>
<dbReference type="InterPro" id="IPR048866">
    <property type="entry name" value="ORC5_lid"/>
</dbReference>
<feature type="region of interest" description="Disordered" evidence="7">
    <location>
        <begin position="339"/>
        <end position="359"/>
    </location>
</feature>
<evidence type="ECO:0000256" key="3">
    <source>
        <dbReference type="ARBA" id="ARBA00022705"/>
    </source>
</evidence>
<evidence type="ECO:0000259" key="10">
    <source>
        <dbReference type="Pfam" id="PF21639"/>
    </source>
</evidence>
<keyword evidence="6" id="KW-0539">Nucleus</keyword>
<protein>
    <recommendedName>
        <fullName evidence="13">Orc1-like AAA ATPase domain-containing protein</fullName>
    </recommendedName>
</protein>
<sequence>MDLNLPEELVLALKDIIPGREPQIRQLTSLLSPVSGPSTLVVHGTEATGKSTTTKAVLKFLENPFAIIRSQECVTTRHLLERTIAAVNKAGIDEKAGDGALYAANGRCESISAFIVLLQKTLPSVGKFTLVFDGIDRQRDASPTLLPAIARLGELITNLSVILIVTVPQPRLLHRPGIPHIRFPPYTKAEALQIVSLSPLVLCPSSPSDLIPNMPKDEDSQWLWSRFCGAVWDSLGQGAARDITSFRSVCSQLWKPFTEPILKGDYGVREFAKLMVRNRALFQSEAALTKSIITPNTSPTSSKSAVVKALLALPFYSAYLLVAAYLASYNPPRLDQTFFTKTSERRKRRRAPPSTPNHRKIKNRKINRRLLGPQAFVLERWLAIFSAIVPDGGVKGGGADVMGQIATLGRLGLVTRAGTGDGEMGGEKWRANVGWEVVRGLGRAVGCEVENYLAE</sequence>
<evidence type="ECO:0000259" key="9">
    <source>
        <dbReference type="Pfam" id="PF14630"/>
    </source>
</evidence>
<evidence type="ECO:0000256" key="1">
    <source>
        <dbReference type="ARBA" id="ARBA00004123"/>
    </source>
</evidence>
<dbReference type="Pfam" id="PF21639">
    <property type="entry name" value="ORC5_lid"/>
    <property type="match status" value="1"/>
</dbReference>
<name>A0A8H3G2R6_9LECA</name>
<keyword evidence="12" id="KW-1185">Reference proteome</keyword>
<evidence type="ECO:0000256" key="4">
    <source>
        <dbReference type="ARBA" id="ARBA00022741"/>
    </source>
</evidence>
<keyword evidence="3" id="KW-0235">DNA replication</keyword>
<dbReference type="PANTHER" id="PTHR12705">
    <property type="entry name" value="ORIGIN RECOGNITION COMPLEX SUBUNIT 5"/>
    <property type="match status" value="1"/>
</dbReference>
<feature type="domain" description="Orc1-like AAA ATPase" evidence="8">
    <location>
        <begin position="18"/>
        <end position="162"/>
    </location>
</feature>
<evidence type="ECO:0000256" key="2">
    <source>
        <dbReference type="ARBA" id="ARBA00006269"/>
    </source>
</evidence>
<dbReference type="InterPro" id="IPR027417">
    <property type="entry name" value="P-loop_NTPase"/>
</dbReference>
<dbReference type="GO" id="GO:0005664">
    <property type="term" value="C:nuclear origin of replication recognition complex"/>
    <property type="evidence" value="ECO:0007669"/>
    <property type="project" value="TreeGrafter"/>
</dbReference>
<evidence type="ECO:0000256" key="7">
    <source>
        <dbReference type="SAM" id="MobiDB-lite"/>
    </source>
</evidence>
<dbReference type="GO" id="GO:0006270">
    <property type="term" value="P:DNA replication initiation"/>
    <property type="evidence" value="ECO:0007669"/>
    <property type="project" value="TreeGrafter"/>
</dbReference>
<evidence type="ECO:0000259" key="8">
    <source>
        <dbReference type="Pfam" id="PF13191"/>
    </source>
</evidence>
<reference evidence="11" key="1">
    <citation type="submission" date="2021-03" db="EMBL/GenBank/DDBJ databases">
        <authorList>
            <person name="Tagirdzhanova G."/>
        </authorList>
    </citation>
    <scope>NUCLEOTIDE SEQUENCE</scope>
</reference>
<comment type="caution">
    <text evidence="11">The sequence shown here is derived from an EMBL/GenBank/DDBJ whole genome shotgun (WGS) entry which is preliminary data.</text>
</comment>
<dbReference type="AlphaFoldDB" id="A0A8H3G2R6"/>
<dbReference type="Pfam" id="PF13191">
    <property type="entry name" value="AAA_16"/>
    <property type="match status" value="1"/>
</dbReference>
<organism evidence="11 12">
    <name type="scientific">Heterodermia speciosa</name>
    <dbReference type="NCBI Taxonomy" id="116794"/>
    <lineage>
        <taxon>Eukaryota</taxon>
        <taxon>Fungi</taxon>
        <taxon>Dikarya</taxon>
        <taxon>Ascomycota</taxon>
        <taxon>Pezizomycotina</taxon>
        <taxon>Lecanoromycetes</taxon>
        <taxon>OSLEUM clade</taxon>
        <taxon>Lecanoromycetidae</taxon>
        <taxon>Caliciales</taxon>
        <taxon>Physciaceae</taxon>
        <taxon>Heterodermia</taxon>
    </lineage>
</organism>
<dbReference type="SUPFAM" id="SSF52540">
    <property type="entry name" value="P-loop containing nucleoside triphosphate hydrolases"/>
    <property type="match status" value="1"/>
</dbReference>
<dbReference type="OrthoDB" id="365981at2759"/>
<dbReference type="Gene3D" id="3.40.50.300">
    <property type="entry name" value="P-loop containing nucleotide triphosphate hydrolases"/>
    <property type="match status" value="1"/>
</dbReference>
<evidence type="ECO:0000256" key="5">
    <source>
        <dbReference type="ARBA" id="ARBA00022840"/>
    </source>
</evidence>
<proteinExistence type="inferred from homology"/>
<dbReference type="PANTHER" id="PTHR12705:SF0">
    <property type="entry name" value="ORIGIN RECOGNITION COMPLEX SUBUNIT 5"/>
    <property type="match status" value="1"/>
</dbReference>
<dbReference type="InterPro" id="IPR047088">
    <property type="entry name" value="ORC5_C"/>
</dbReference>
<dbReference type="Pfam" id="PF14630">
    <property type="entry name" value="ORC5_C"/>
    <property type="match status" value="1"/>
</dbReference>
<dbReference type="GO" id="GO:0003688">
    <property type="term" value="F:DNA replication origin binding"/>
    <property type="evidence" value="ECO:0007669"/>
    <property type="project" value="TreeGrafter"/>
</dbReference>
<dbReference type="Proteomes" id="UP000664521">
    <property type="component" value="Unassembled WGS sequence"/>
</dbReference>
<keyword evidence="5" id="KW-0067">ATP-binding</keyword>
<comment type="subcellular location">
    <subcellularLocation>
        <location evidence="1">Nucleus</location>
    </subcellularLocation>
</comment>
<accession>A0A8H3G2R6</accession>
<feature type="domain" description="Origin recognition complex subunit 5 C-terminal" evidence="9">
    <location>
        <begin position="313"/>
        <end position="453"/>
    </location>
</feature>
<feature type="compositionally biased region" description="Basic residues" evidence="7">
    <location>
        <begin position="344"/>
        <end position="359"/>
    </location>
</feature>
<gene>
    <name evidence="11" type="ORF">HETSPECPRED_008678</name>
</gene>
<comment type="similarity">
    <text evidence="2">Belongs to the ORC5 family.</text>
</comment>
<dbReference type="EMBL" id="CAJPDS010000068">
    <property type="protein sequence ID" value="CAF9933512.1"/>
    <property type="molecule type" value="Genomic_DNA"/>
</dbReference>
<dbReference type="InterPro" id="IPR020796">
    <property type="entry name" value="ORC5"/>
</dbReference>
<dbReference type="InterPro" id="IPR041664">
    <property type="entry name" value="AAA_16"/>
</dbReference>
<evidence type="ECO:0000313" key="12">
    <source>
        <dbReference type="Proteomes" id="UP000664521"/>
    </source>
</evidence>
<evidence type="ECO:0008006" key="13">
    <source>
        <dbReference type="Google" id="ProtNLM"/>
    </source>
</evidence>